<evidence type="ECO:0000256" key="3">
    <source>
        <dbReference type="ARBA" id="ARBA00023054"/>
    </source>
</evidence>
<feature type="region of interest" description="Disordered" evidence="6">
    <location>
        <begin position="789"/>
        <end position="815"/>
    </location>
</feature>
<keyword evidence="3 5" id="KW-0175">Coiled coil</keyword>
<dbReference type="GO" id="GO:0005739">
    <property type="term" value="C:mitochondrion"/>
    <property type="evidence" value="ECO:0007669"/>
    <property type="project" value="UniProtKB-SubCell"/>
</dbReference>
<dbReference type="SMART" id="SM01424">
    <property type="entry name" value="HAP1_N"/>
    <property type="match status" value="1"/>
</dbReference>
<comment type="similarity">
    <text evidence="2">Belongs to the milton family.</text>
</comment>
<dbReference type="GO" id="GO:0017022">
    <property type="term" value="F:myosin binding"/>
    <property type="evidence" value="ECO:0007669"/>
    <property type="project" value="TreeGrafter"/>
</dbReference>
<dbReference type="Proteomes" id="UP001152799">
    <property type="component" value="Chromosome 1"/>
</dbReference>
<dbReference type="PANTHER" id="PTHR15751">
    <property type="entry name" value="TRAFFICKING KINESIN-BINDING PROTEIN"/>
    <property type="match status" value="1"/>
</dbReference>
<evidence type="ECO:0000256" key="5">
    <source>
        <dbReference type="SAM" id="Coils"/>
    </source>
</evidence>
<dbReference type="GO" id="GO:0031410">
    <property type="term" value="C:cytoplasmic vesicle"/>
    <property type="evidence" value="ECO:0007669"/>
    <property type="project" value="TreeGrafter"/>
</dbReference>
<dbReference type="InterPro" id="IPR051946">
    <property type="entry name" value="Intracell_Traff-Reg"/>
</dbReference>
<dbReference type="SMART" id="SM01423">
    <property type="entry name" value="Milton"/>
    <property type="match status" value="1"/>
</dbReference>
<dbReference type="OrthoDB" id="10067624at2759"/>
<evidence type="ECO:0008006" key="11">
    <source>
        <dbReference type="Google" id="ProtNLM"/>
    </source>
</evidence>
<dbReference type="Pfam" id="PF12448">
    <property type="entry name" value="Milton"/>
    <property type="match status" value="1"/>
</dbReference>
<comment type="subcellular location">
    <subcellularLocation>
        <location evidence="1">Mitochondrion</location>
    </subcellularLocation>
</comment>
<evidence type="ECO:0000256" key="4">
    <source>
        <dbReference type="ARBA" id="ARBA00023128"/>
    </source>
</evidence>
<gene>
    <name evidence="9" type="ORF">CEUTPL_LOCUS1846</name>
</gene>
<feature type="compositionally biased region" description="Low complexity" evidence="6">
    <location>
        <begin position="451"/>
        <end position="487"/>
    </location>
</feature>
<proteinExistence type="inferred from homology"/>
<feature type="domain" description="Trafficking kinesin-binding protein C-terminal" evidence="7">
    <location>
        <begin position="405"/>
        <end position="594"/>
    </location>
</feature>
<feature type="domain" description="HAP1 N-terminal" evidence="8">
    <location>
        <begin position="52"/>
        <end position="349"/>
    </location>
</feature>
<name>A0A9N9MG77_9CUCU</name>
<accession>A0A9N9MG77</accession>
<feature type="coiled-coil region" evidence="5">
    <location>
        <begin position="266"/>
        <end position="349"/>
    </location>
</feature>
<feature type="region of interest" description="Disordered" evidence="6">
    <location>
        <begin position="730"/>
        <end position="764"/>
    </location>
</feature>
<reference evidence="9" key="1">
    <citation type="submission" date="2022-01" db="EMBL/GenBank/DDBJ databases">
        <authorList>
            <person name="King R."/>
        </authorList>
    </citation>
    <scope>NUCLEOTIDE SEQUENCE</scope>
</reference>
<dbReference type="EMBL" id="OU892277">
    <property type="protein sequence ID" value="CAG9761135.1"/>
    <property type="molecule type" value="Genomic_DNA"/>
</dbReference>
<evidence type="ECO:0000256" key="6">
    <source>
        <dbReference type="SAM" id="MobiDB-lite"/>
    </source>
</evidence>
<protein>
    <recommendedName>
        <fullName evidence="11">Trafficking kinesin-binding protein milt</fullName>
    </recommendedName>
</protein>
<feature type="compositionally biased region" description="Polar residues" evidence="6">
    <location>
        <begin position="732"/>
        <end position="762"/>
    </location>
</feature>
<dbReference type="InterPro" id="IPR006933">
    <property type="entry name" value="HAP1_N"/>
</dbReference>
<dbReference type="GO" id="GO:0047496">
    <property type="term" value="P:vesicle transport along microtubule"/>
    <property type="evidence" value="ECO:0007669"/>
    <property type="project" value="TreeGrafter"/>
</dbReference>
<organism evidence="9 10">
    <name type="scientific">Ceutorhynchus assimilis</name>
    <name type="common">cabbage seed weevil</name>
    <dbReference type="NCBI Taxonomy" id="467358"/>
    <lineage>
        <taxon>Eukaryota</taxon>
        <taxon>Metazoa</taxon>
        <taxon>Ecdysozoa</taxon>
        <taxon>Arthropoda</taxon>
        <taxon>Hexapoda</taxon>
        <taxon>Insecta</taxon>
        <taxon>Pterygota</taxon>
        <taxon>Neoptera</taxon>
        <taxon>Endopterygota</taxon>
        <taxon>Coleoptera</taxon>
        <taxon>Polyphaga</taxon>
        <taxon>Cucujiformia</taxon>
        <taxon>Curculionidae</taxon>
        <taxon>Ceutorhynchinae</taxon>
        <taxon>Ceutorhynchus</taxon>
    </lineage>
</organism>
<evidence type="ECO:0000259" key="8">
    <source>
        <dbReference type="SMART" id="SM01424"/>
    </source>
</evidence>
<dbReference type="GO" id="GO:0048311">
    <property type="term" value="P:mitochondrion distribution"/>
    <property type="evidence" value="ECO:0007669"/>
    <property type="project" value="TreeGrafter"/>
</dbReference>
<evidence type="ECO:0000259" key="7">
    <source>
        <dbReference type="SMART" id="SM01423"/>
    </source>
</evidence>
<keyword evidence="10" id="KW-1185">Reference proteome</keyword>
<dbReference type="InterPro" id="IPR022154">
    <property type="entry name" value="TRAK1/2_C"/>
</dbReference>
<dbReference type="Pfam" id="PF04849">
    <property type="entry name" value="HAP1_N"/>
    <property type="match status" value="1"/>
</dbReference>
<evidence type="ECO:0000256" key="1">
    <source>
        <dbReference type="ARBA" id="ARBA00004173"/>
    </source>
</evidence>
<feature type="region of interest" description="Disordered" evidence="6">
    <location>
        <begin position="433"/>
        <end position="517"/>
    </location>
</feature>
<evidence type="ECO:0000256" key="2">
    <source>
        <dbReference type="ARBA" id="ARBA00007007"/>
    </source>
</evidence>
<feature type="coiled-coil region" evidence="5">
    <location>
        <begin position="142"/>
        <end position="176"/>
    </location>
</feature>
<dbReference type="GO" id="GO:0006605">
    <property type="term" value="P:protein targeting"/>
    <property type="evidence" value="ECO:0007669"/>
    <property type="project" value="TreeGrafter"/>
</dbReference>
<evidence type="ECO:0000313" key="10">
    <source>
        <dbReference type="Proteomes" id="UP001152799"/>
    </source>
</evidence>
<dbReference type="AlphaFoldDB" id="A0A9N9MG77"/>
<feature type="region of interest" description="Disordered" evidence="6">
    <location>
        <begin position="862"/>
        <end position="947"/>
    </location>
</feature>
<evidence type="ECO:0000313" key="9">
    <source>
        <dbReference type="EMBL" id="CAG9761135.1"/>
    </source>
</evidence>
<sequence length="964" mass="105090">MQRRETGRPRVRAGRSVNIRDWQKQGEVLSTWNDELCSSESLPEVEIISLLEEQIPRYKLRADTLTKFGGYTNQDWFIPSPALQIDEADLKLSPDQIRETLNYFLLCSNRVSQMTKTYDDIEAVTRLLEEKEKDLELTARIGKELLQHNNKLENTVASLETDLKAAHEKITQLSHEVHKKTELIQILTNDMDESMFETGSSGRINLELMNKRIASLQDENKALKTEYCHLAACADDIEAQEQRLLKDLTGQLTCANSSMGYLEDELDRTKEENRMQHEQILSLQAQLQDTEDKLRKLLTDNDEMAGLLQITKENQGSLAVELSEFKARYYEVEALLRDAQEQIRKLRKKQMPGARISMFSSLGATGIAPFDSLQNELEMSMHSHLSLDSGISNSTDTALPQYKKVFETVRCASQNSLGSAESLGSLHSSMGGYVSSSSMPGGTGPRMSVMSQGGHSSYSGHSGYGAHRRPSSSIYSSSSLGYPSLDSAGHSDNDSMPTTDSEDGYPGGPQKGIPGVPGATELEAALQRLTPGAVLARRANLQTMPNYGGYEGDSFLPFGCRTPDSLMSTGSGNYYTGGWKLPEKLQIVKPMEGSQTLHHWSQLAQPTFGGLLEERPGVKIRGGKELEEMGLESYGLSDLEEDEEYTNPGKLFDSSLHTFTYTNSTVMHPDDGTFVSPSTRGSRVVSECTSIQNSPPQTPMGLSRRNSCSTFSTTLGLAKMLNERGIKAATPSAFNTPSGANSFTPTATPHNSPDGTPMSTRPGSPEPYEAFSLPQLLLSSVPQFLRDTVGGGGGGASKKLSFSKSKRRAARQDKQESIVGQIEKFGISNLMTGGPGALSISGGMYARPALTSPMAQLTCLLPSHSSEDLPGTSEKSNIDRVTTTPLTKPKPDLGVPGKPGSGALNRRLEQMSARKQRRQGGTGQTRPDLGTVSTRKSPEPDQARSASTLGTLSSLLFGRKGGLF</sequence>
<keyword evidence="4" id="KW-0496">Mitochondrion</keyword>
<dbReference type="PANTHER" id="PTHR15751:SF12">
    <property type="entry name" value="TRAFFICKING KINESIN-BINDING PROTEIN MILT"/>
    <property type="match status" value="1"/>
</dbReference>